<proteinExistence type="predicted"/>
<evidence type="ECO:0000313" key="2">
    <source>
        <dbReference type="Proteomes" id="UP001187192"/>
    </source>
</evidence>
<reference evidence="1" key="1">
    <citation type="submission" date="2023-07" db="EMBL/GenBank/DDBJ databases">
        <title>draft genome sequence of fig (Ficus carica).</title>
        <authorList>
            <person name="Takahashi T."/>
            <person name="Nishimura K."/>
        </authorList>
    </citation>
    <scope>NUCLEOTIDE SEQUENCE</scope>
</reference>
<accession>A0AA88A570</accession>
<gene>
    <name evidence="1" type="ORF">TIFTF001_015839</name>
</gene>
<organism evidence="1 2">
    <name type="scientific">Ficus carica</name>
    <name type="common">Common fig</name>
    <dbReference type="NCBI Taxonomy" id="3494"/>
    <lineage>
        <taxon>Eukaryota</taxon>
        <taxon>Viridiplantae</taxon>
        <taxon>Streptophyta</taxon>
        <taxon>Embryophyta</taxon>
        <taxon>Tracheophyta</taxon>
        <taxon>Spermatophyta</taxon>
        <taxon>Magnoliopsida</taxon>
        <taxon>eudicotyledons</taxon>
        <taxon>Gunneridae</taxon>
        <taxon>Pentapetalae</taxon>
        <taxon>rosids</taxon>
        <taxon>fabids</taxon>
        <taxon>Rosales</taxon>
        <taxon>Moraceae</taxon>
        <taxon>Ficeae</taxon>
        <taxon>Ficus</taxon>
    </lineage>
</organism>
<sequence length="74" mass="8621">MAPATTPLPQARRRRRFLTGHSIFFEDIFLSSNSQFALSGCWDGELRFDDLHPLFRRPHPGSPPRRLLRLDELC</sequence>
<name>A0AA88A570_FICCA</name>
<dbReference type="AlphaFoldDB" id="A0AA88A570"/>
<comment type="caution">
    <text evidence="1">The sequence shown here is derived from an EMBL/GenBank/DDBJ whole genome shotgun (WGS) entry which is preliminary data.</text>
</comment>
<dbReference type="Proteomes" id="UP001187192">
    <property type="component" value="Unassembled WGS sequence"/>
</dbReference>
<keyword evidence="2" id="KW-1185">Reference proteome</keyword>
<dbReference type="EMBL" id="BTGU01000023">
    <property type="protein sequence ID" value="GMN46652.1"/>
    <property type="molecule type" value="Genomic_DNA"/>
</dbReference>
<protein>
    <submittedName>
        <fullName evidence="1">Uncharacterized protein</fullName>
    </submittedName>
</protein>
<evidence type="ECO:0000313" key="1">
    <source>
        <dbReference type="EMBL" id="GMN46652.1"/>
    </source>
</evidence>